<dbReference type="InterPro" id="IPR009073">
    <property type="entry name" value="HscB_oligo_C"/>
</dbReference>
<dbReference type="HOGENOM" id="CLU_970033_0_0_1"/>
<dbReference type="Proteomes" id="UP000001072">
    <property type="component" value="Unassembled WGS sequence"/>
</dbReference>
<feature type="domain" description="Co-chaperone HscB C-terminal oligomerisation" evidence="4">
    <location>
        <begin position="203"/>
        <end position="278"/>
    </location>
</feature>
<dbReference type="InParanoid" id="F4S2M6"/>
<dbReference type="InterPro" id="IPR036386">
    <property type="entry name" value="HscB_C_sf"/>
</dbReference>
<evidence type="ECO:0000256" key="2">
    <source>
        <dbReference type="ARBA" id="ARBA00023186"/>
    </source>
</evidence>
<reference evidence="6" key="1">
    <citation type="journal article" date="2011" name="Proc. Natl. Acad. Sci. U.S.A.">
        <title>Obligate biotrophy features unraveled by the genomic analysis of rust fungi.</title>
        <authorList>
            <person name="Duplessis S."/>
            <person name="Cuomo C.A."/>
            <person name="Lin Y.-C."/>
            <person name="Aerts A."/>
            <person name="Tisserant E."/>
            <person name="Veneault-Fourrey C."/>
            <person name="Joly D.L."/>
            <person name="Hacquard S."/>
            <person name="Amselem J."/>
            <person name="Cantarel B.L."/>
            <person name="Chiu R."/>
            <person name="Coutinho P.M."/>
            <person name="Feau N."/>
            <person name="Field M."/>
            <person name="Frey P."/>
            <person name="Gelhaye E."/>
            <person name="Goldberg J."/>
            <person name="Grabherr M.G."/>
            <person name="Kodira C.D."/>
            <person name="Kohler A."/>
            <person name="Kuees U."/>
            <person name="Lindquist E.A."/>
            <person name="Lucas S.M."/>
            <person name="Mago R."/>
            <person name="Mauceli E."/>
            <person name="Morin E."/>
            <person name="Murat C."/>
            <person name="Pangilinan J.L."/>
            <person name="Park R."/>
            <person name="Pearson M."/>
            <person name="Quesneville H."/>
            <person name="Rouhier N."/>
            <person name="Sakthikumar S."/>
            <person name="Salamov A.A."/>
            <person name="Schmutz J."/>
            <person name="Selles B."/>
            <person name="Shapiro H."/>
            <person name="Tanguay P."/>
            <person name="Tuskan G.A."/>
            <person name="Henrissat B."/>
            <person name="Van de Peer Y."/>
            <person name="Rouze P."/>
            <person name="Ellis J.G."/>
            <person name="Dodds P.N."/>
            <person name="Schein J.E."/>
            <person name="Zhong S."/>
            <person name="Hamelin R.C."/>
            <person name="Grigoriev I.V."/>
            <person name="Szabo L.J."/>
            <person name="Martin F."/>
        </authorList>
    </citation>
    <scope>NUCLEOTIDE SEQUENCE [LARGE SCALE GENOMIC DNA]</scope>
    <source>
        <strain evidence="6">98AG31 / pathotype 3-4-7</strain>
    </source>
</reference>
<dbReference type="GO" id="GO:0044571">
    <property type="term" value="P:[2Fe-2S] cluster assembly"/>
    <property type="evidence" value="ECO:0007669"/>
    <property type="project" value="InterPro"/>
</dbReference>
<dbReference type="GO" id="GO:0051087">
    <property type="term" value="F:protein-folding chaperone binding"/>
    <property type="evidence" value="ECO:0007669"/>
    <property type="project" value="InterPro"/>
</dbReference>
<dbReference type="KEGG" id="mlr:MELLADRAFT_111286"/>
<dbReference type="GO" id="GO:0005739">
    <property type="term" value="C:mitochondrion"/>
    <property type="evidence" value="ECO:0007669"/>
    <property type="project" value="TreeGrafter"/>
</dbReference>
<dbReference type="Pfam" id="PF07743">
    <property type="entry name" value="HSCB_C"/>
    <property type="match status" value="1"/>
</dbReference>
<dbReference type="InterPro" id="IPR004640">
    <property type="entry name" value="HscB"/>
</dbReference>
<dbReference type="Gene3D" id="1.10.287.110">
    <property type="entry name" value="DnaJ domain"/>
    <property type="match status" value="1"/>
</dbReference>
<dbReference type="Gene3D" id="1.20.1280.20">
    <property type="entry name" value="HscB, C-terminal domain"/>
    <property type="match status" value="1"/>
</dbReference>
<dbReference type="NCBIfam" id="TIGR00714">
    <property type="entry name" value="hscB"/>
    <property type="match status" value="1"/>
</dbReference>
<dbReference type="SUPFAM" id="SSF46565">
    <property type="entry name" value="Chaperone J-domain"/>
    <property type="match status" value="1"/>
</dbReference>
<organism evidence="6">
    <name type="scientific">Melampsora larici-populina (strain 98AG31 / pathotype 3-4-7)</name>
    <name type="common">Poplar leaf rust fungus</name>
    <dbReference type="NCBI Taxonomy" id="747676"/>
    <lineage>
        <taxon>Eukaryota</taxon>
        <taxon>Fungi</taxon>
        <taxon>Dikarya</taxon>
        <taxon>Basidiomycota</taxon>
        <taxon>Pucciniomycotina</taxon>
        <taxon>Pucciniomycetes</taxon>
        <taxon>Pucciniales</taxon>
        <taxon>Melampsoraceae</taxon>
        <taxon>Melampsora</taxon>
    </lineage>
</organism>
<dbReference type="GeneID" id="18924337"/>
<proteinExistence type="inferred from homology"/>
<protein>
    <recommendedName>
        <fullName evidence="4">Co-chaperone HscB C-terminal oligomerisation domain-containing protein</fullName>
    </recommendedName>
</protein>
<dbReference type="VEuPathDB" id="FungiDB:MELLADRAFT_111286"/>
<dbReference type="AlphaFoldDB" id="F4S2M6"/>
<dbReference type="SUPFAM" id="SSF47144">
    <property type="entry name" value="HSC20 (HSCB), C-terminal oligomerisation domain"/>
    <property type="match status" value="1"/>
</dbReference>
<evidence type="ECO:0000313" key="6">
    <source>
        <dbReference type="Proteomes" id="UP000001072"/>
    </source>
</evidence>
<accession>F4S2M6</accession>
<dbReference type="eggNOG" id="KOG3192">
    <property type="taxonomic scope" value="Eukaryota"/>
</dbReference>
<dbReference type="FunCoup" id="F4S2M6">
    <property type="interactions" value="234"/>
</dbReference>
<gene>
    <name evidence="5" type="ORF">MELLADRAFT_111286</name>
</gene>
<evidence type="ECO:0000256" key="3">
    <source>
        <dbReference type="SAM" id="Coils"/>
    </source>
</evidence>
<keyword evidence="2" id="KW-0143">Chaperone</keyword>
<evidence type="ECO:0000256" key="1">
    <source>
        <dbReference type="ARBA" id="ARBA00010476"/>
    </source>
</evidence>
<evidence type="ECO:0000313" key="5">
    <source>
        <dbReference type="EMBL" id="EGG01103.1"/>
    </source>
</evidence>
<dbReference type="InterPro" id="IPR036869">
    <property type="entry name" value="J_dom_sf"/>
</dbReference>
<dbReference type="GO" id="GO:0051259">
    <property type="term" value="P:protein complex oligomerization"/>
    <property type="evidence" value="ECO:0007669"/>
    <property type="project" value="InterPro"/>
</dbReference>
<dbReference type="RefSeq" id="XP_007415703.1">
    <property type="nucleotide sequence ID" value="XM_007415641.1"/>
</dbReference>
<feature type="coiled-coil region" evidence="3">
    <location>
        <begin position="210"/>
        <end position="237"/>
    </location>
</feature>
<comment type="similarity">
    <text evidence="1">Belongs to the HscB family.</text>
</comment>
<dbReference type="PANTHER" id="PTHR14021:SF15">
    <property type="entry name" value="IRON-SULFUR CLUSTER CO-CHAPERONE PROTEIN HSCB"/>
    <property type="match status" value="1"/>
</dbReference>
<dbReference type="OrthoDB" id="448954at2759"/>
<dbReference type="PANTHER" id="PTHR14021">
    <property type="entry name" value="IRON-SULFUR CLUSTER CO-CHAPERONE PROTEIN HSCB"/>
    <property type="match status" value="1"/>
</dbReference>
<evidence type="ECO:0000259" key="4">
    <source>
        <dbReference type="Pfam" id="PF07743"/>
    </source>
</evidence>
<keyword evidence="6" id="KW-1185">Reference proteome</keyword>
<dbReference type="GO" id="GO:0001671">
    <property type="term" value="F:ATPase activator activity"/>
    <property type="evidence" value="ECO:0007669"/>
    <property type="project" value="InterPro"/>
</dbReference>
<keyword evidence="3" id="KW-0175">Coiled coil</keyword>
<dbReference type="EMBL" id="GL883141">
    <property type="protein sequence ID" value="EGG01103.1"/>
    <property type="molecule type" value="Genomic_DNA"/>
</dbReference>
<name>F4S2M6_MELLP</name>
<sequence length="287" mass="32886">MTIKQLLTCRPRLHPRLRLRCSFIAVLAPFETRPNLKPIPPAWPLATHSHLRHFTNQPNITVDVRCPECGANPEPSSIDRSTSKSICHRCDSFLPLTVAGSHFSLFGLPKGYRIDRSALRLQYHRWQQLVHPDLIAGRQNTTLAQTDRSGLNRISQAELASQWSILVNQARATLEDDVKRAAYMLELDGRLSMPDESGNNSVDPNLLMTLMEAHEQLEEAETEVEVMEIRRANKEMIQETVLELEQLWNPDSQLDIDTLERARALAIKLRYLETIDNNCREWRPPIT</sequence>
<dbReference type="STRING" id="747676.F4S2M6"/>